<evidence type="ECO:0000313" key="6">
    <source>
        <dbReference type="WBParaSite" id="BXY_0463500.1"/>
    </source>
</evidence>
<name>A0A1I7RV74_BURXY</name>
<evidence type="ECO:0000313" key="4">
    <source>
        <dbReference type="Proteomes" id="UP000095284"/>
    </source>
</evidence>
<gene>
    <name evidence="2" type="ORF">BXYJ_LOCUS12455</name>
</gene>
<dbReference type="Proteomes" id="UP000582659">
    <property type="component" value="Unassembled WGS sequence"/>
</dbReference>
<dbReference type="AlphaFoldDB" id="A0A1I7RV74"/>
<dbReference type="PANTHER" id="PTHR21593:SF36">
    <property type="entry name" value="DUF148 DOMAIN-CONTAINING PROTEIN-RELATED"/>
    <property type="match status" value="1"/>
</dbReference>
<reference evidence="6" key="1">
    <citation type="submission" date="2016-11" db="UniProtKB">
        <authorList>
            <consortium name="WormBaseParasite"/>
        </authorList>
    </citation>
    <scope>IDENTIFICATION</scope>
</reference>
<keyword evidence="5" id="KW-1185">Reference proteome</keyword>
<dbReference type="Proteomes" id="UP000659654">
    <property type="component" value="Unassembled WGS sequence"/>
</dbReference>
<dbReference type="PANTHER" id="PTHR21593">
    <property type="entry name" value="PRION-LIKE- Q/N-RICH -DOMAIN-BEARING PROTEIN PROTEIN"/>
    <property type="match status" value="1"/>
</dbReference>
<dbReference type="Proteomes" id="UP000095284">
    <property type="component" value="Unplaced"/>
</dbReference>
<protein>
    <submittedName>
        <fullName evidence="2">(pine wood nematode) hypothetical protein</fullName>
    </submittedName>
    <submittedName>
        <fullName evidence="6">DUF148 domain-containing protein</fullName>
    </submittedName>
</protein>
<evidence type="ECO:0000313" key="2">
    <source>
        <dbReference type="EMBL" id="CAD5232364.1"/>
    </source>
</evidence>
<evidence type="ECO:0000313" key="5">
    <source>
        <dbReference type="Proteomes" id="UP000659654"/>
    </source>
</evidence>
<accession>A0A1I7RV74</accession>
<evidence type="ECO:0000256" key="1">
    <source>
        <dbReference type="SAM" id="MobiDB-lite"/>
    </source>
</evidence>
<dbReference type="InterPro" id="IPR052823">
    <property type="entry name" value="SXP/RAL-2_related"/>
</dbReference>
<reference evidence="3" key="2">
    <citation type="submission" date="2020-08" db="EMBL/GenBank/DDBJ databases">
        <authorList>
            <person name="Kikuchi T."/>
        </authorList>
    </citation>
    <scope>NUCLEOTIDE SEQUENCE</scope>
    <source>
        <strain evidence="2">Ka4C1</strain>
    </source>
</reference>
<dbReference type="OrthoDB" id="5876678at2759"/>
<proteinExistence type="predicted"/>
<organism evidence="4 6">
    <name type="scientific">Bursaphelenchus xylophilus</name>
    <name type="common">Pinewood nematode worm</name>
    <name type="synonym">Aphelenchoides xylophilus</name>
    <dbReference type="NCBI Taxonomy" id="6326"/>
    <lineage>
        <taxon>Eukaryota</taxon>
        <taxon>Metazoa</taxon>
        <taxon>Ecdysozoa</taxon>
        <taxon>Nematoda</taxon>
        <taxon>Chromadorea</taxon>
        <taxon>Rhabditida</taxon>
        <taxon>Tylenchina</taxon>
        <taxon>Tylenchomorpha</taxon>
        <taxon>Aphelenchoidea</taxon>
        <taxon>Aphelenchoididae</taxon>
        <taxon>Bursaphelenchus</taxon>
    </lineage>
</organism>
<dbReference type="WBParaSite" id="BXY_0463500.1">
    <property type="protein sequence ID" value="BXY_0463500.1"/>
    <property type="gene ID" value="BXY_0463500"/>
</dbReference>
<dbReference type="EMBL" id="CAJFCV020000005">
    <property type="protein sequence ID" value="CAG9124676.1"/>
    <property type="molecule type" value="Genomic_DNA"/>
</dbReference>
<dbReference type="EMBL" id="CAJFDI010000005">
    <property type="protein sequence ID" value="CAD5232364.1"/>
    <property type="molecule type" value="Genomic_DNA"/>
</dbReference>
<feature type="compositionally biased region" description="Basic and acidic residues" evidence="1">
    <location>
        <begin position="1"/>
        <end position="13"/>
    </location>
</feature>
<dbReference type="SMR" id="A0A1I7RV74"/>
<feature type="region of interest" description="Disordered" evidence="1">
    <location>
        <begin position="1"/>
        <end position="25"/>
    </location>
</feature>
<evidence type="ECO:0000313" key="3">
    <source>
        <dbReference type="EMBL" id="CAG9124676.1"/>
    </source>
</evidence>
<sequence length="156" mass="16561">MAHHTDQNGEPGHHGGPGGPLGGIFSQLTDAQKEQLHEIFQNNRNSTKAVTKAALDSFVSSLSSELQANVTAAKAAVEQKIAEQATKVSTLSQSAQTLYSELEAVLKDESLTIEEEHQKIETIIEGANQSAVEELKNAGIHVPLGHPKGFTGTPSQ</sequence>